<reference evidence="2" key="3">
    <citation type="submission" date="2025-09" db="UniProtKB">
        <authorList>
            <consortium name="Ensembl"/>
        </authorList>
    </citation>
    <scope>IDENTIFICATION</scope>
</reference>
<dbReference type="PANTHER" id="PTHR33955:SF2">
    <property type="entry name" value="TRANSMEMBRANE PROTEIN 52"/>
    <property type="match status" value="1"/>
</dbReference>
<dbReference type="PANTHER" id="PTHR33955">
    <property type="entry name" value="TRANSMEMBRANE PROTEIN 52"/>
    <property type="match status" value="1"/>
</dbReference>
<dbReference type="InterPro" id="IPR038942">
    <property type="entry name" value="TMEM52"/>
</dbReference>
<dbReference type="Pfam" id="PF14979">
    <property type="entry name" value="TMEM52"/>
    <property type="match status" value="1"/>
</dbReference>
<organism evidence="2 3">
    <name type="scientific">Scleropages formosus</name>
    <name type="common">Asian bonytongue</name>
    <name type="synonym">Osteoglossum formosum</name>
    <dbReference type="NCBI Taxonomy" id="113540"/>
    <lineage>
        <taxon>Eukaryota</taxon>
        <taxon>Metazoa</taxon>
        <taxon>Chordata</taxon>
        <taxon>Craniata</taxon>
        <taxon>Vertebrata</taxon>
        <taxon>Euteleostomi</taxon>
        <taxon>Actinopterygii</taxon>
        <taxon>Neopterygii</taxon>
        <taxon>Teleostei</taxon>
        <taxon>Osteoglossocephala</taxon>
        <taxon>Osteoglossomorpha</taxon>
        <taxon>Osteoglossiformes</taxon>
        <taxon>Osteoglossidae</taxon>
        <taxon>Scleropages</taxon>
    </lineage>
</organism>
<dbReference type="Proteomes" id="UP000694397">
    <property type="component" value="Chromosome 2"/>
</dbReference>
<protein>
    <recommendedName>
        <fullName evidence="4">Transmembrane protein 52</fullName>
    </recommendedName>
</protein>
<dbReference type="Ensembl" id="ENSSFOT00015019056.2">
    <property type="protein sequence ID" value="ENSSFOP00015018843.2"/>
    <property type="gene ID" value="ENSSFOG00015012110.2"/>
</dbReference>
<reference evidence="2" key="2">
    <citation type="submission" date="2025-08" db="UniProtKB">
        <authorList>
            <consortium name="Ensembl"/>
        </authorList>
    </citation>
    <scope>IDENTIFICATION</scope>
</reference>
<evidence type="ECO:0008006" key="4">
    <source>
        <dbReference type="Google" id="ProtNLM"/>
    </source>
</evidence>
<evidence type="ECO:0000313" key="3">
    <source>
        <dbReference type="Proteomes" id="UP000694397"/>
    </source>
</evidence>
<name>A0A8C9RMG1_SCLFO</name>
<evidence type="ECO:0000313" key="2">
    <source>
        <dbReference type="Ensembl" id="ENSSFOP00015018843.2"/>
    </source>
</evidence>
<proteinExistence type="predicted"/>
<dbReference type="AlphaFoldDB" id="A0A8C9RMG1"/>
<dbReference type="OrthoDB" id="9424925at2759"/>
<keyword evidence="1" id="KW-0472">Membrane</keyword>
<feature type="transmembrane region" description="Helical" evidence="1">
    <location>
        <begin position="12"/>
        <end position="31"/>
    </location>
</feature>
<keyword evidence="3" id="KW-1185">Reference proteome</keyword>
<reference evidence="2 3" key="1">
    <citation type="submission" date="2019-04" db="EMBL/GenBank/DDBJ databases">
        <authorList>
            <consortium name="Wellcome Sanger Institute Data Sharing"/>
        </authorList>
    </citation>
    <scope>NUCLEOTIDE SEQUENCE [LARGE SCALE GENOMIC DNA]</scope>
</reference>
<evidence type="ECO:0000256" key="1">
    <source>
        <dbReference type="SAM" id="Phobius"/>
    </source>
</evidence>
<accession>A0A8C9RMG1</accession>
<keyword evidence="1" id="KW-1133">Transmembrane helix</keyword>
<keyword evidence="1" id="KW-0812">Transmembrane</keyword>
<sequence>MTLLLSPPRFLIIIVVFGFIMGVSITCLQLHCCASKSPAPAYPGQHFEVAVVGVDNESTVHSISSQNPSGPPSHVFATALSFLPPPYQLYALESPPQYEDAVKMPPGLHPLSGP</sequence>